<organism evidence="2">
    <name type="scientific">freshwater metagenome</name>
    <dbReference type="NCBI Taxonomy" id="449393"/>
    <lineage>
        <taxon>unclassified sequences</taxon>
        <taxon>metagenomes</taxon>
        <taxon>ecological metagenomes</taxon>
    </lineage>
</organism>
<reference evidence="2" key="1">
    <citation type="submission" date="2020-05" db="EMBL/GenBank/DDBJ databases">
        <authorList>
            <person name="Chiriac C."/>
            <person name="Salcher M."/>
            <person name="Ghai R."/>
            <person name="Kavagutti S V."/>
        </authorList>
    </citation>
    <scope>NUCLEOTIDE SEQUENCE</scope>
</reference>
<proteinExistence type="predicted"/>
<accession>A0A6J7GXX7</accession>
<dbReference type="PANTHER" id="PTHR43130:SF3">
    <property type="entry name" value="HTH-TYPE TRANSCRIPTIONAL REGULATOR RV1931C"/>
    <property type="match status" value="1"/>
</dbReference>
<protein>
    <submittedName>
        <fullName evidence="2">Unannotated protein</fullName>
    </submittedName>
</protein>
<dbReference type="EMBL" id="CAFBLX010000284">
    <property type="protein sequence ID" value="CAB4912622.1"/>
    <property type="molecule type" value="Genomic_DNA"/>
</dbReference>
<sequence length="199" mass="21186">MITVALYATDTMADWEYGYLIAGLTMAREQNPDANRLLVASESGEAVTTMGGLRITPDVALADLPPVDALILPGAGTWESANEAALKLAAELVAAGTPVAAICGATYGLARTGLLDDRPHTSNAAEFLTQAAKYRGAEHYREEKAVSDGTVITAGATAPIEFAKLVFERLDVFPQPIIDAWYGLYTTGERRFYDQLTGA</sequence>
<evidence type="ECO:0000313" key="2">
    <source>
        <dbReference type="EMBL" id="CAB4912622.1"/>
    </source>
</evidence>
<dbReference type="Pfam" id="PF01965">
    <property type="entry name" value="DJ-1_PfpI"/>
    <property type="match status" value="1"/>
</dbReference>
<dbReference type="PANTHER" id="PTHR43130">
    <property type="entry name" value="ARAC-FAMILY TRANSCRIPTIONAL REGULATOR"/>
    <property type="match status" value="1"/>
</dbReference>
<feature type="domain" description="DJ-1/PfpI" evidence="1">
    <location>
        <begin position="4"/>
        <end position="168"/>
    </location>
</feature>
<name>A0A6J7GXX7_9ZZZZ</name>
<evidence type="ECO:0000259" key="1">
    <source>
        <dbReference type="Pfam" id="PF01965"/>
    </source>
</evidence>
<dbReference type="InterPro" id="IPR029062">
    <property type="entry name" value="Class_I_gatase-like"/>
</dbReference>
<dbReference type="Gene3D" id="3.40.50.880">
    <property type="match status" value="1"/>
</dbReference>
<dbReference type="InterPro" id="IPR052158">
    <property type="entry name" value="INH-QAR"/>
</dbReference>
<gene>
    <name evidence="2" type="ORF">UFOPK3472_03134</name>
</gene>
<dbReference type="SUPFAM" id="SSF52317">
    <property type="entry name" value="Class I glutamine amidotransferase-like"/>
    <property type="match status" value="1"/>
</dbReference>
<dbReference type="AlphaFoldDB" id="A0A6J7GXX7"/>
<dbReference type="InterPro" id="IPR002818">
    <property type="entry name" value="DJ-1/PfpI"/>
</dbReference>